<dbReference type="EMBL" id="BARS01019598">
    <property type="protein sequence ID" value="GAF92678.1"/>
    <property type="molecule type" value="Genomic_DNA"/>
</dbReference>
<proteinExistence type="predicted"/>
<dbReference type="AlphaFoldDB" id="X0TGK8"/>
<dbReference type="InterPro" id="IPR027417">
    <property type="entry name" value="P-loop_NTPase"/>
</dbReference>
<dbReference type="GO" id="GO:0016887">
    <property type="term" value="F:ATP hydrolysis activity"/>
    <property type="evidence" value="ECO:0007669"/>
    <property type="project" value="TreeGrafter"/>
</dbReference>
<sequence>CNITPVLATSSAVLGGIKKMFSANGRPSVSGSVDISITAHGETVAMVNKILAHALELRASDIHIEPQFKKVCIRMRIDGILHLISTLPSDQLPAIVSRLKIMASEQGSLMKIEEKRVPQDGSFSRVIGGRIADYRVSSFPSIYGEKVVLRLLYKDQAIALHNVADLKMSPRVERQFLRSIHQTSGIMIGTGPTGSGKSTTLHTAISEINDVGINIVTIEDPVEYHVGEHVIQSSLSPQAGYTYAKALRAILRQDPDVILIGEVRDLETAEIAVQ</sequence>
<keyword evidence="1" id="KW-0547">Nucleotide-binding</keyword>
<reference evidence="4" key="1">
    <citation type="journal article" date="2014" name="Front. Microbiol.">
        <title>High frequency of phylogenetically diverse reductive dehalogenase-homologous genes in deep subseafloor sedimentary metagenomes.</title>
        <authorList>
            <person name="Kawai M."/>
            <person name="Futagami T."/>
            <person name="Toyoda A."/>
            <person name="Takaki Y."/>
            <person name="Nishi S."/>
            <person name="Hori S."/>
            <person name="Arai W."/>
            <person name="Tsubouchi T."/>
            <person name="Morono Y."/>
            <person name="Uchiyama I."/>
            <person name="Ito T."/>
            <person name="Fujiyama A."/>
            <person name="Inagaki F."/>
            <person name="Takami H."/>
        </authorList>
    </citation>
    <scope>NUCLEOTIDE SEQUENCE</scope>
    <source>
        <strain evidence="4">Expedition CK06-06</strain>
    </source>
</reference>
<accession>X0TGK8</accession>
<dbReference type="SUPFAM" id="SSF52540">
    <property type="entry name" value="P-loop containing nucleoside triphosphate hydrolases"/>
    <property type="match status" value="1"/>
</dbReference>
<organism evidence="4">
    <name type="scientific">marine sediment metagenome</name>
    <dbReference type="NCBI Taxonomy" id="412755"/>
    <lineage>
        <taxon>unclassified sequences</taxon>
        <taxon>metagenomes</taxon>
        <taxon>ecological metagenomes</taxon>
    </lineage>
</organism>
<dbReference type="GO" id="GO:0005886">
    <property type="term" value="C:plasma membrane"/>
    <property type="evidence" value="ECO:0007669"/>
    <property type="project" value="TreeGrafter"/>
</dbReference>
<name>X0TGK8_9ZZZZ</name>
<dbReference type="InterPro" id="IPR001482">
    <property type="entry name" value="T2SS/T4SS_dom"/>
</dbReference>
<keyword evidence="2" id="KW-0067">ATP-binding</keyword>
<dbReference type="Gene3D" id="3.30.450.90">
    <property type="match status" value="1"/>
</dbReference>
<gene>
    <name evidence="4" type="ORF">S01H1_31731</name>
</gene>
<protein>
    <recommendedName>
        <fullName evidence="3">Bacterial type II secretion system protein E domain-containing protein</fullName>
    </recommendedName>
</protein>
<comment type="caution">
    <text evidence="4">The sequence shown here is derived from an EMBL/GenBank/DDBJ whole genome shotgun (WGS) entry which is preliminary data.</text>
</comment>
<feature type="non-terminal residue" evidence="4">
    <location>
        <position position="1"/>
    </location>
</feature>
<dbReference type="PANTHER" id="PTHR30258:SF2">
    <property type="entry name" value="COMG OPERON PROTEIN 1"/>
    <property type="match status" value="1"/>
</dbReference>
<feature type="non-terminal residue" evidence="4">
    <location>
        <position position="274"/>
    </location>
</feature>
<dbReference type="GO" id="GO:0005524">
    <property type="term" value="F:ATP binding"/>
    <property type="evidence" value="ECO:0007669"/>
    <property type="project" value="UniProtKB-KW"/>
</dbReference>
<dbReference type="Gene3D" id="3.40.50.300">
    <property type="entry name" value="P-loop containing nucleotide triphosphate hydrolases"/>
    <property type="match status" value="1"/>
</dbReference>
<dbReference type="PANTHER" id="PTHR30258">
    <property type="entry name" value="TYPE II SECRETION SYSTEM PROTEIN GSPE-RELATED"/>
    <property type="match status" value="1"/>
</dbReference>
<evidence type="ECO:0000259" key="3">
    <source>
        <dbReference type="PROSITE" id="PS00662"/>
    </source>
</evidence>
<dbReference type="Pfam" id="PF00437">
    <property type="entry name" value="T2SSE"/>
    <property type="match status" value="1"/>
</dbReference>
<evidence type="ECO:0000256" key="1">
    <source>
        <dbReference type="ARBA" id="ARBA00022741"/>
    </source>
</evidence>
<dbReference type="PROSITE" id="PS00662">
    <property type="entry name" value="T2SP_E"/>
    <property type="match status" value="1"/>
</dbReference>
<evidence type="ECO:0000256" key="2">
    <source>
        <dbReference type="ARBA" id="ARBA00022840"/>
    </source>
</evidence>
<feature type="domain" description="Bacterial type II secretion system protein E" evidence="3">
    <location>
        <begin position="251"/>
        <end position="265"/>
    </location>
</feature>
<evidence type="ECO:0000313" key="4">
    <source>
        <dbReference type="EMBL" id="GAF92678.1"/>
    </source>
</evidence>